<organism evidence="2 3">
    <name type="scientific">Ectocarpus siliculosus</name>
    <name type="common">Brown alga</name>
    <name type="synonym">Conferva siliculosa</name>
    <dbReference type="NCBI Taxonomy" id="2880"/>
    <lineage>
        <taxon>Eukaryota</taxon>
        <taxon>Sar</taxon>
        <taxon>Stramenopiles</taxon>
        <taxon>Ochrophyta</taxon>
        <taxon>PX clade</taxon>
        <taxon>Phaeophyceae</taxon>
        <taxon>Ectocarpales</taxon>
        <taxon>Ectocarpaceae</taxon>
        <taxon>Ectocarpus</taxon>
    </lineage>
</organism>
<feature type="compositionally biased region" description="Acidic residues" evidence="1">
    <location>
        <begin position="445"/>
        <end position="455"/>
    </location>
</feature>
<feature type="compositionally biased region" description="Low complexity" evidence="1">
    <location>
        <begin position="575"/>
        <end position="588"/>
    </location>
</feature>
<accession>D8LCF7</accession>
<feature type="region of interest" description="Disordered" evidence="1">
    <location>
        <begin position="222"/>
        <end position="320"/>
    </location>
</feature>
<dbReference type="Pfam" id="PF05536">
    <property type="entry name" value="Neurochondrin"/>
    <property type="match status" value="1"/>
</dbReference>
<feature type="region of interest" description="Disordered" evidence="1">
    <location>
        <begin position="521"/>
        <end position="548"/>
    </location>
</feature>
<dbReference type="PANTHER" id="PTHR13109:SF7">
    <property type="entry name" value="NEUROCHONDRIN"/>
    <property type="match status" value="1"/>
</dbReference>
<dbReference type="Proteomes" id="UP000002630">
    <property type="component" value="Linkage Group LG27"/>
</dbReference>
<feature type="compositionally biased region" description="Low complexity" evidence="1">
    <location>
        <begin position="274"/>
        <end position="287"/>
    </location>
</feature>
<gene>
    <name evidence="2" type="ORF">Esi_0103_0038</name>
</gene>
<feature type="compositionally biased region" description="Acidic residues" evidence="1">
    <location>
        <begin position="744"/>
        <end position="762"/>
    </location>
</feature>
<feature type="region of interest" description="Disordered" evidence="1">
    <location>
        <begin position="1"/>
        <end position="46"/>
    </location>
</feature>
<protein>
    <recommendedName>
        <fullName evidence="4">Neurochondrin family protein</fullName>
    </recommendedName>
</protein>
<evidence type="ECO:0000256" key="1">
    <source>
        <dbReference type="SAM" id="MobiDB-lite"/>
    </source>
</evidence>
<keyword evidence="3" id="KW-1185">Reference proteome</keyword>
<feature type="compositionally biased region" description="Gly residues" evidence="1">
    <location>
        <begin position="288"/>
        <end position="300"/>
    </location>
</feature>
<dbReference type="EMBL" id="FN649752">
    <property type="protein sequence ID" value="CBN78193.1"/>
    <property type="molecule type" value="Genomic_DNA"/>
</dbReference>
<dbReference type="InterPro" id="IPR008709">
    <property type="entry name" value="Neurochondrin"/>
</dbReference>
<feature type="region of interest" description="Disordered" evidence="1">
    <location>
        <begin position="896"/>
        <end position="926"/>
    </location>
</feature>
<proteinExistence type="predicted"/>
<dbReference type="STRING" id="2880.D8LCF7"/>
<dbReference type="eggNOG" id="ENOG502SZK0">
    <property type="taxonomic scope" value="Eukaryota"/>
</dbReference>
<reference evidence="2 3" key="1">
    <citation type="journal article" date="2010" name="Nature">
        <title>The Ectocarpus genome and the independent evolution of multicellularity in brown algae.</title>
        <authorList>
            <person name="Cock J.M."/>
            <person name="Sterck L."/>
            <person name="Rouze P."/>
            <person name="Scornet D."/>
            <person name="Allen A.E."/>
            <person name="Amoutzias G."/>
            <person name="Anthouard V."/>
            <person name="Artiguenave F."/>
            <person name="Aury J.M."/>
            <person name="Badger J.H."/>
            <person name="Beszteri B."/>
            <person name="Billiau K."/>
            <person name="Bonnet E."/>
            <person name="Bothwell J.H."/>
            <person name="Bowler C."/>
            <person name="Boyen C."/>
            <person name="Brownlee C."/>
            <person name="Carrano C.J."/>
            <person name="Charrier B."/>
            <person name="Cho G.Y."/>
            <person name="Coelho S.M."/>
            <person name="Collen J."/>
            <person name="Corre E."/>
            <person name="Da Silva C."/>
            <person name="Delage L."/>
            <person name="Delaroque N."/>
            <person name="Dittami S.M."/>
            <person name="Doulbeau S."/>
            <person name="Elias M."/>
            <person name="Farnham G."/>
            <person name="Gachon C.M."/>
            <person name="Gschloessl B."/>
            <person name="Heesch S."/>
            <person name="Jabbari K."/>
            <person name="Jubin C."/>
            <person name="Kawai H."/>
            <person name="Kimura K."/>
            <person name="Kloareg B."/>
            <person name="Kupper F.C."/>
            <person name="Lang D."/>
            <person name="Le Bail A."/>
            <person name="Leblanc C."/>
            <person name="Lerouge P."/>
            <person name="Lohr M."/>
            <person name="Lopez P.J."/>
            <person name="Martens C."/>
            <person name="Maumus F."/>
            <person name="Michel G."/>
            <person name="Miranda-Saavedra D."/>
            <person name="Morales J."/>
            <person name="Moreau H."/>
            <person name="Motomura T."/>
            <person name="Nagasato C."/>
            <person name="Napoli C.A."/>
            <person name="Nelson D.R."/>
            <person name="Nyvall-Collen P."/>
            <person name="Peters A.F."/>
            <person name="Pommier C."/>
            <person name="Potin P."/>
            <person name="Poulain J."/>
            <person name="Quesneville H."/>
            <person name="Read B."/>
            <person name="Rensing S.A."/>
            <person name="Ritter A."/>
            <person name="Rousvoal S."/>
            <person name="Samanta M."/>
            <person name="Samson G."/>
            <person name="Schroeder D.C."/>
            <person name="Segurens B."/>
            <person name="Strittmatter M."/>
            <person name="Tonon T."/>
            <person name="Tregear J.W."/>
            <person name="Valentin K."/>
            <person name="von Dassow P."/>
            <person name="Yamagishi T."/>
            <person name="Van de Peer Y."/>
            <person name="Wincker P."/>
        </authorList>
    </citation>
    <scope>NUCLEOTIDE SEQUENCE [LARGE SCALE GENOMIC DNA]</scope>
    <source>
        <strain evidence="3">Ec32 / CCAP1310/4</strain>
    </source>
</reference>
<name>D8LCF7_ECTSI</name>
<dbReference type="PANTHER" id="PTHR13109">
    <property type="entry name" value="NEUROCHONDRIN"/>
    <property type="match status" value="1"/>
</dbReference>
<sequence>MVQVEENQTSSSHDGSPPLHPAAASTPPPPAAAAPPQDQANNNKPSASAVLAQCLKLLKGQSDEHKFAGLVMVTKHVPALTASESVRTVSSGSPSASAGGGELRQICNAVGPAFLHRLLRTPGDKSSGGGSGGDRGGAAVGGLSVYQQIALGVLAALFQDESLVPKFVPIAPALVRALRAADAATQTQGLCDALYCTQAIAGVPVGMERLLRAGAAPAVASRLSVASGERAARPNEEKDPGGDQSGGSGAGVEESKAGGPPPPPPGEDRQAAADATPSAGSRSSSAAGLGGGGGGGGGGGDPKDDGRGGPADGDTPAAAAERSEGLALAFVGRALEASGGGCLGSRELTAVAEAFRDDPTPAKFGFLDLLLRWASLREDEESAPFPAGGDGGVGAWTRDGPFPAALREGLLQALHGAAEDDRRDSALALLASLLRAVGQEWAVEEDVEEADNDDDGGGKAGADEQQRSSNGVKKKKMKKNRVAKRKRGTFVAFAVRCAAGEVRILLDEALSLFVPAAARGGARASDGDEEAGPGTGQKARGAMGPAGADPSIGIAAEITAAKAAAAGAGGKQGEGQRLSPAPRSPLPASQLKAIKEQRAARLLRMVPVGLGVAESTIAFLCGGGGGEEEGKEGGGKSSKNRWEELPIDTLQDLQKTLVGLFGCVLDFLSEIRRWVLAVSHSTGGDADGGSASAGPSIVDLWALHRLGLECSRVLGVWVAEDPESLPQRFLEALPVLLALKAGEEAPDSDDEESDDDDNDDDASATVTPTLAAFPGAARYLAGGARAGHAASASSATRPDEALHNILRAMLALSYEPTPLAAMVEEGVAARLARLAASGPPAIAALLLLGRTSGSGGGGLPTSPPEQVSEAVRSPLVSACGLLTNILTSAGHLAWPEDRPAAASGGGGGAARRRGAGSHQPRGAPSHAVLGHPGMGQCLASLAEVAGAAGAARRAGGGARWRLLAAHATLVVMTVARAATPGNGLAPAAGLAGRRPQRWSGEEGDARGIGARGSSPSVWEGMARAVDEALGSLSATPGRGLIGGGRGGEEEEEASYEEGSIWQWCLECAREIEAAPGGAAGNAYVSCGVVPRRVIRSLKEASADGRI</sequence>
<feature type="compositionally biased region" description="Basic and acidic residues" evidence="1">
    <location>
        <begin position="230"/>
        <end position="241"/>
    </location>
</feature>
<dbReference type="AlphaFoldDB" id="D8LCF7"/>
<evidence type="ECO:0000313" key="3">
    <source>
        <dbReference type="Proteomes" id="UP000002630"/>
    </source>
</evidence>
<feature type="compositionally biased region" description="Basic residues" evidence="1">
    <location>
        <begin position="472"/>
        <end position="481"/>
    </location>
</feature>
<feature type="region of interest" description="Disordered" evidence="1">
    <location>
        <begin position="567"/>
        <end position="588"/>
    </location>
</feature>
<feature type="region of interest" description="Disordered" evidence="1">
    <location>
        <begin position="986"/>
        <end position="1014"/>
    </location>
</feature>
<dbReference type="EMBL" id="FN647715">
    <property type="protein sequence ID" value="CBN78193.1"/>
    <property type="molecule type" value="Genomic_DNA"/>
</dbReference>
<evidence type="ECO:0008006" key="4">
    <source>
        <dbReference type="Google" id="ProtNLM"/>
    </source>
</evidence>
<feature type="compositionally biased region" description="Polar residues" evidence="1">
    <location>
        <begin position="1"/>
        <end position="14"/>
    </location>
</feature>
<dbReference type="OrthoDB" id="8186546at2759"/>
<feature type="region of interest" description="Disordered" evidence="1">
    <location>
        <begin position="743"/>
        <end position="767"/>
    </location>
</feature>
<feature type="region of interest" description="Disordered" evidence="1">
    <location>
        <begin position="445"/>
        <end position="481"/>
    </location>
</feature>
<dbReference type="InParanoid" id="D8LCF7"/>
<evidence type="ECO:0000313" key="2">
    <source>
        <dbReference type="EMBL" id="CBN78193.1"/>
    </source>
</evidence>